<protein>
    <submittedName>
        <fullName evidence="1">Uncharacterized protein</fullName>
    </submittedName>
</protein>
<accession>A0A2S2Q874</accession>
<reference evidence="1" key="1">
    <citation type="submission" date="2018-04" db="EMBL/GenBank/DDBJ databases">
        <title>Transcriptome assembly of Sipha flava.</title>
        <authorList>
            <person name="Scully E.D."/>
            <person name="Geib S.M."/>
            <person name="Palmer N.A."/>
            <person name="Koch K."/>
            <person name="Bradshaw J."/>
            <person name="Heng-Moss T."/>
            <person name="Sarath G."/>
        </authorList>
    </citation>
    <scope>NUCLEOTIDE SEQUENCE</scope>
</reference>
<name>A0A2S2Q874_9HEMI</name>
<organism evidence="1">
    <name type="scientific">Sipha flava</name>
    <name type="common">yellow sugarcane aphid</name>
    <dbReference type="NCBI Taxonomy" id="143950"/>
    <lineage>
        <taxon>Eukaryota</taxon>
        <taxon>Metazoa</taxon>
        <taxon>Ecdysozoa</taxon>
        <taxon>Arthropoda</taxon>
        <taxon>Hexapoda</taxon>
        <taxon>Insecta</taxon>
        <taxon>Pterygota</taxon>
        <taxon>Neoptera</taxon>
        <taxon>Paraneoptera</taxon>
        <taxon>Hemiptera</taxon>
        <taxon>Sternorrhyncha</taxon>
        <taxon>Aphidomorpha</taxon>
        <taxon>Aphidoidea</taxon>
        <taxon>Aphididae</taxon>
        <taxon>Sipha</taxon>
    </lineage>
</organism>
<dbReference type="AlphaFoldDB" id="A0A2S2Q874"/>
<dbReference type="EMBL" id="GGMS01004618">
    <property type="protein sequence ID" value="MBY73821.1"/>
    <property type="molecule type" value="Transcribed_RNA"/>
</dbReference>
<proteinExistence type="predicted"/>
<sequence>MKYILVSRKKFLGPHNKICPGSRKISHQRWSDRSFRFVCELRWNVLRTRVNHTVARSHSVQLSVHRTGRRAKHLGPSESCQRVSHNRLLAPRGSNLWLRTVHRWRSFFTQTCAQ</sequence>
<evidence type="ECO:0000313" key="1">
    <source>
        <dbReference type="EMBL" id="MBY73821.1"/>
    </source>
</evidence>
<gene>
    <name evidence="1" type="ORF">g.116423</name>
</gene>